<comment type="similarity">
    <text evidence="1 6">Belongs to the carotenoid oxygenase family.</text>
</comment>
<dbReference type="EC" id="1.13.11.-" evidence="6"/>
<name>A0A7W9VWW0_9HYPH</name>
<keyword evidence="6 7" id="KW-0223">Dioxygenase</keyword>
<dbReference type="PANTHER" id="PTHR10543:SF89">
    <property type="entry name" value="CAROTENOID 9,10(9',10')-CLEAVAGE DIOXYGENASE 1"/>
    <property type="match status" value="1"/>
</dbReference>
<gene>
    <name evidence="7" type="ORF">HNR59_003948</name>
</gene>
<protein>
    <recommendedName>
        <fullName evidence="6">Dioxygenase</fullName>
        <ecNumber evidence="6">1.13.11.-</ecNumber>
    </recommendedName>
</protein>
<evidence type="ECO:0000256" key="5">
    <source>
        <dbReference type="PIRSR" id="PIRSR604294-1"/>
    </source>
</evidence>
<feature type="binding site" evidence="5">
    <location>
        <position position="296"/>
    </location>
    <ligand>
        <name>Fe cation</name>
        <dbReference type="ChEBI" id="CHEBI:24875"/>
        <note>catalytic</note>
    </ligand>
</feature>
<feature type="binding site" evidence="5">
    <location>
        <position position="232"/>
    </location>
    <ligand>
        <name>Fe cation</name>
        <dbReference type="ChEBI" id="CHEBI:24875"/>
        <note>catalytic</note>
    </ligand>
</feature>
<dbReference type="GO" id="GO:0016121">
    <property type="term" value="P:carotene catabolic process"/>
    <property type="evidence" value="ECO:0007669"/>
    <property type="project" value="TreeGrafter"/>
</dbReference>
<sequence>MKEIVRSVRSTVPADTDNPFLKGPFAPNINEYNADTETLKVRGEIPRDLHGIYVRNTHNQVHDSIGIYHPFDGDGMLHAVHFQDGKARYRNRFIETTGWWAEQAAGKPLWPGILAPQKYTRRGWGAIGAMKDNAGTDVHCHAGKLLAVMSQGSEPWRLDPVTLENLGPDAAWAHEVMPIGVSAHYKVDVYTGEMMFFNFSNQYPYMSYGVVNAENKLIHYTPIELDGPRWPHDLGVTQNYSILHDLPFFFDKEALKRGERKLTFHRDVPARFGVIPRHGTNADVKWFEATPCYILHLSNCYEEGDWVIMDGCISVDPAKPPIGKIDNVYDKILDHLDKHRTKTRLHRWKFNLKTGETREEFLDDEVTEFPFFANSVCGYPYRYSYGTLFKPGDWLFTGIKKYDLLTGTQTRFEYGPERYGSEPHVALRPNAKAEDDGYIITIVTDMIRNMSETLIFDAADIAAGPIAAIEMPERICQGTHACWVEGHRIQGETGSVPRPATMEA</sequence>
<dbReference type="EMBL" id="JACHEU010000006">
    <property type="protein sequence ID" value="MBB6014553.1"/>
    <property type="molecule type" value="Genomic_DNA"/>
</dbReference>
<reference evidence="7 8" key="1">
    <citation type="submission" date="2020-08" db="EMBL/GenBank/DDBJ databases">
        <title>Genomic Encyclopedia of Type Strains, Phase IV (KMG-IV): sequencing the most valuable type-strain genomes for metagenomic binning, comparative biology and taxonomic classification.</title>
        <authorList>
            <person name="Goeker M."/>
        </authorList>
    </citation>
    <scope>NUCLEOTIDE SEQUENCE [LARGE SCALE GENOMIC DNA]</scope>
    <source>
        <strain evidence="7 8">DSM 11099</strain>
    </source>
</reference>
<evidence type="ECO:0000256" key="4">
    <source>
        <dbReference type="ARBA" id="ARBA00023004"/>
    </source>
</evidence>
<dbReference type="AlphaFoldDB" id="A0A7W9VWW0"/>
<evidence type="ECO:0000256" key="3">
    <source>
        <dbReference type="ARBA" id="ARBA00023002"/>
    </source>
</evidence>
<proteinExistence type="inferred from homology"/>
<keyword evidence="8" id="KW-1185">Reference proteome</keyword>
<dbReference type="GO" id="GO:0010436">
    <property type="term" value="F:carotenoid dioxygenase activity"/>
    <property type="evidence" value="ECO:0007669"/>
    <property type="project" value="TreeGrafter"/>
</dbReference>
<accession>A0A7W9VWW0</accession>
<evidence type="ECO:0000313" key="7">
    <source>
        <dbReference type="EMBL" id="MBB6014553.1"/>
    </source>
</evidence>
<keyword evidence="3 6" id="KW-0560">Oxidoreductase</keyword>
<feature type="binding site" evidence="5">
    <location>
        <position position="184"/>
    </location>
    <ligand>
        <name>Fe cation</name>
        <dbReference type="ChEBI" id="CHEBI:24875"/>
        <note>catalytic</note>
    </ligand>
</feature>
<keyword evidence="2 5" id="KW-0479">Metal-binding</keyword>
<dbReference type="Proteomes" id="UP000533306">
    <property type="component" value="Unassembled WGS sequence"/>
</dbReference>
<organism evidence="7 8">
    <name type="scientific">Aquamicrobium lusatiense</name>
    <dbReference type="NCBI Taxonomy" id="89772"/>
    <lineage>
        <taxon>Bacteria</taxon>
        <taxon>Pseudomonadati</taxon>
        <taxon>Pseudomonadota</taxon>
        <taxon>Alphaproteobacteria</taxon>
        <taxon>Hyphomicrobiales</taxon>
        <taxon>Phyllobacteriaceae</taxon>
        <taxon>Aquamicrobium</taxon>
    </lineage>
</organism>
<evidence type="ECO:0000313" key="8">
    <source>
        <dbReference type="Proteomes" id="UP000533306"/>
    </source>
</evidence>
<evidence type="ECO:0000256" key="1">
    <source>
        <dbReference type="ARBA" id="ARBA00006787"/>
    </source>
</evidence>
<evidence type="ECO:0000256" key="2">
    <source>
        <dbReference type="ARBA" id="ARBA00022723"/>
    </source>
</evidence>
<feature type="binding site" evidence="5">
    <location>
        <position position="480"/>
    </location>
    <ligand>
        <name>Fe cation</name>
        <dbReference type="ChEBI" id="CHEBI:24875"/>
        <note>catalytic</note>
    </ligand>
</feature>
<dbReference type="InterPro" id="IPR004294">
    <property type="entry name" value="Carotenoid_Oase"/>
</dbReference>
<dbReference type="RefSeq" id="WP_183832796.1">
    <property type="nucleotide sequence ID" value="NZ_JACHEU010000006.1"/>
</dbReference>
<dbReference type="Pfam" id="PF03055">
    <property type="entry name" value="RPE65"/>
    <property type="match status" value="1"/>
</dbReference>
<comment type="caution">
    <text evidence="7">The sequence shown here is derived from an EMBL/GenBank/DDBJ whole genome shotgun (WGS) entry which is preliminary data.</text>
</comment>
<dbReference type="GO" id="GO:0046872">
    <property type="term" value="F:metal ion binding"/>
    <property type="evidence" value="ECO:0007669"/>
    <property type="project" value="UniProtKB-KW"/>
</dbReference>
<evidence type="ECO:0000256" key="6">
    <source>
        <dbReference type="RuleBase" id="RU364048"/>
    </source>
</evidence>
<keyword evidence="4 5" id="KW-0408">Iron</keyword>
<comment type="cofactor">
    <cofactor evidence="5 6">
        <name>Fe(2+)</name>
        <dbReference type="ChEBI" id="CHEBI:29033"/>
    </cofactor>
    <text evidence="5 6">Binds 1 Fe(2+) ion per subunit.</text>
</comment>
<dbReference type="PANTHER" id="PTHR10543">
    <property type="entry name" value="BETA-CAROTENE DIOXYGENASE"/>
    <property type="match status" value="1"/>
</dbReference>